<sequence length="69" mass="7134">MLSRCLCRSAAGGMAGSGRPGGCPGPGVWGVASVWVMSPGERPQGRVPSDPYGPAWTRTVPVTVQLKRP</sequence>
<gene>
    <name evidence="1" type="ORF">Sxan_78430</name>
</gene>
<evidence type="ECO:0000313" key="2">
    <source>
        <dbReference type="Proteomes" id="UP000600026"/>
    </source>
</evidence>
<comment type="caution">
    <text evidence="1">The sequence shown here is derived from an EMBL/GenBank/DDBJ whole genome shotgun (WGS) entry which is preliminary data.</text>
</comment>
<dbReference type="Proteomes" id="UP000600026">
    <property type="component" value="Unassembled WGS sequence"/>
</dbReference>
<dbReference type="AlphaFoldDB" id="A0A919H6M4"/>
<accession>A0A919H6M4</accession>
<dbReference type="EMBL" id="BNEE01000011">
    <property type="protein sequence ID" value="GHI90479.1"/>
    <property type="molecule type" value="Genomic_DNA"/>
</dbReference>
<evidence type="ECO:0000313" key="1">
    <source>
        <dbReference type="EMBL" id="GHI90479.1"/>
    </source>
</evidence>
<proteinExistence type="predicted"/>
<name>A0A919H6M4_9ACTN</name>
<organism evidence="1 2">
    <name type="scientific">Streptomyces xanthophaeus</name>
    <dbReference type="NCBI Taxonomy" id="67385"/>
    <lineage>
        <taxon>Bacteria</taxon>
        <taxon>Bacillati</taxon>
        <taxon>Actinomycetota</taxon>
        <taxon>Actinomycetes</taxon>
        <taxon>Kitasatosporales</taxon>
        <taxon>Streptomycetaceae</taxon>
        <taxon>Streptomyces</taxon>
    </lineage>
</organism>
<reference evidence="1" key="1">
    <citation type="submission" date="2020-09" db="EMBL/GenBank/DDBJ databases">
        <title>Whole genome shotgun sequence of Streptomyces xanthophaeus NBRC 12829.</title>
        <authorList>
            <person name="Komaki H."/>
            <person name="Tamura T."/>
        </authorList>
    </citation>
    <scope>NUCLEOTIDE SEQUENCE</scope>
    <source>
        <strain evidence="1">NBRC 12829</strain>
    </source>
</reference>
<protein>
    <submittedName>
        <fullName evidence="1">Uncharacterized protein</fullName>
    </submittedName>
</protein>
<keyword evidence="2" id="KW-1185">Reference proteome</keyword>